<gene>
    <name evidence="2" type="ordered locus">CA_C1386</name>
</gene>
<dbReference type="Pfam" id="PF00753">
    <property type="entry name" value="Lactamase_B"/>
    <property type="match status" value="1"/>
</dbReference>
<evidence type="ECO:0000259" key="1">
    <source>
        <dbReference type="SMART" id="SM00849"/>
    </source>
</evidence>
<dbReference type="AlphaFoldDB" id="Q97JA0"/>
<keyword evidence="3" id="KW-1185">Reference proteome</keyword>
<dbReference type="PANTHER" id="PTHR42951:SF15">
    <property type="entry name" value="METALLO-BETA-LACTAMASE SUPERFAMILY PROTEIN"/>
    <property type="match status" value="1"/>
</dbReference>
<dbReference type="STRING" id="272562.CA_C1386"/>
<dbReference type="HOGENOM" id="CLU_030571_2_1_9"/>
<dbReference type="CDD" id="cd07721">
    <property type="entry name" value="yflN-like_MBL-fold"/>
    <property type="match status" value="1"/>
</dbReference>
<evidence type="ECO:0000313" key="3">
    <source>
        <dbReference type="Proteomes" id="UP000000814"/>
    </source>
</evidence>
<dbReference type="Gene3D" id="3.60.15.10">
    <property type="entry name" value="Ribonuclease Z/Hydroxyacylglutathione hydrolase-like"/>
    <property type="match status" value="1"/>
</dbReference>
<dbReference type="eggNOG" id="COG0491">
    <property type="taxonomic scope" value="Bacteria"/>
</dbReference>
<protein>
    <submittedName>
        <fullName evidence="2">Zn-dependent hydrolases, glyoxylase family</fullName>
    </submittedName>
</protein>
<dbReference type="KEGG" id="cac:CA_C1386"/>
<dbReference type="RefSeq" id="WP_010964695.1">
    <property type="nucleotide sequence ID" value="NC_003030.1"/>
</dbReference>
<dbReference type="SMART" id="SM00849">
    <property type="entry name" value="Lactamase_B"/>
    <property type="match status" value="1"/>
</dbReference>
<keyword evidence="2" id="KW-0378">Hydrolase</keyword>
<dbReference type="SUPFAM" id="SSF56281">
    <property type="entry name" value="Metallo-hydrolase/oxidoreductase"/>
    <property type="match status" value="1"/>
</dbReference>
<dbReference type="GO" id="GO:0016787">
    <property type="term" value="F:hydrolase activity"/>
    <property type="evidence" value="ECO:0007669"/>
    <property type="project" value="UniProtKB-KW"/>
</dbReference>
<dbReference type="PANTHER" id="PTHR42951">
    <property type="entry name" value="METALLO-BETA-LACTAMASE DOMAIN-CONTAINING"/>
    <property type="match status" value="1"/>
</dbReference>
<dbReference type="Proteomes" id="UP000000814">
    <property type="component" value="Chromosome"/>
</dbReference>
<name>Q97JA0_CLOAB</name>
<evidence type="ECO:0000313" key="2">
    <source>
        <dbReference type="EMBL" id="AAK79354.1"/>
    </source>
</evidence>
<dbReference type="PATRIC" id="fig|272562.8.peg.1591"/>
<dbReference type="InterPro" id="IPR001279">
    <property type="entry name" value="Metallo-B-lactamas"/>
</dbReference>
<dbReference type="InterPro" id="IPR036866">
    <property type="entry name" value="RibonucZ/Hydroxyglut_hydro"/>
</dbReference>
<feature type="domain" description="Metallo-beta-lactamase" evidence="1">
    <location>
        <begin position="22"/>
        <end position="226"/>
    </location>
</feature>
<accession>Q97JA0</accession>
<dbReference type="InterPro" id="IPR050855">
    <property type="entry name" value="NDM-1-like"/>
</dbReference>
<dbReference type="GeneID" id="44997891"/>
<organism evidence="2 3">
    <name type="scientific">Clostridium acetobutylicum (strain ATCC 824 / DSM 792 / JCM 1419 / IAM 19013 / LMG 5710 / NBRC 13948 / NRRL B-527 / VKM B-1787 / 2291 / W)</name>
    <dbReference type="NCBI Taxonomy" id="272562"/>
    <lineage>
        <taxon>Bacteria</taxon>
        <taxon>Bacillati</taxon>
        <taxon>Bacillota</taxon>
        <taxon>Clostridia</taxon>
        <taxon>Eubacteriales</taxon>
        <taxon>Clostridiaceae</taxon>
        <taxon>Clostridium</taxon>
    </lineage>
</organism>
<reference evidence="2 3" key="1">
    <citation type="journal article" date="2001" name="J. Bacteriol.">
        <title>Genome sequence and comparative analysis of the solvent-producing bacterium Clostridium acetobutylicum.</title>
        <authorList>
            <person name="Nolling J."/>
            <person name="Breton G."/>
            <person name="Omelchenko M.V."/>
            <person name="Makarova K.S."/>
            <person name="Zeng Q."/>
            <person name="Gibson R."/>
            <person name="Lee H.M."/>
            <person name="Dubois J."/>
            <person name="Qiu D."/>
            <person name="Hitti J."/>
            <person name="Wolf Y.I."/>
            <person name="Tatusov R.L."/>
            <person name="Sabathe F."/>
            <person name="Doucette-Stamm L."/>
            <person name="Soucaille P."/>
            <person name="Daly M.J."/>
            <person name="Bennett G.N."/>
            <person name="Koonin E.V."/>
            <person name="Smith D.R."/>
        </authorList>
    </citation>
    <scope>NUCLEOTIDE SEQUENCE [LARGE SCALE GENOMIC DNA]</scope>
    <source>
        <strain evidence="3">ATCC 824 / DSM 792 / JCM 1419 / LMG 5710 / VKM B-1787</strain>
    </source>
</reference>
<dbReference type="PIR" id="G97070">
    <property type="entry name" value="G97070"/>
</dbReference>
<proteinExistence type="predicted"/>
<sequence>MKIVDGVEMLELESNVMGKKSVINVTLLYDEENVVLVDTGFPGMSAYIREAVEKAGVALDKVNKIILTHQDIDHIGSLASIIKESNKKIEVFSHEEEKPYIEGTKTPLKLVKFQDKANTSDQIRAICEKLKIGFEMAKSPVNTTLKDGEKLPFCGGIEVIQTPGHTFGHICLYIEKSKLLIAGDALGAQDGVLMLADPLFDFDSNLSKKSLEKLTKYDIETVICYHGGLVKGNVNERIKELIK</sequence>
<dbReference type="EMBL" id="AE001437">
    <property type="protein sequence ID" value="AAK79354.1"/>
    <property type="molecule type" value="Genomic_DNA"/>
</dbReference>
<dbReference type="OrthoDB" id="9761531at2"/>